<feature type="chain" id="PRO_5021838814" evidence="1">
    <location>
        <begin position="24"/>
        <end position="727"/>
    </location>
</feature>
<evidence type="ECO:0000256" key="1">
    <source>
        <dbReference type="SAM" id="SignalP"/>
    </source>
</evidence>
<evidence type="ECO:0000313" key="3">
    <source>
        <dbReference type="Proteomes" id="UP000317648"/>
    </source>
</evidence>
<sequence length="727" mass="78018" precursor="true">MPRLSRLLAVGSLALLLAPAAQAQSTYSMLMSLSPTAAQTGQASKLTLNSRYSMHDAHQVLVSGDGVVGQIVPPPVDEKADPDKTPNLEKIQVRFVIADDALPGVRDFRIITPRGASTLGQLVVTREPVIAEAKKNNTLEEAQAVVVPATLCGVIEAAEDVDFFKFHAQAGDALTFHVLSMRLQNKIHDLQTHSDPILTLRNGAGVTLAASDNAFDGDPYLSHAFQQDGDYYLEIRDVRYQGNKYWEYAIEVSDKPFVRHAFPLGVAAGAKTTLQLTGDNLPSETAVIEPAADLPSGPLWAPLALGDQESNPAPLLVTHLPLFQESNGDNNLAETAEAITIPAGVNGRLETESDIDCFAFDAKKGESFSFEVIARRMQSGIDAHLRILTAEGKQATLNDDMKLFLRTSSDSQIENWTAPADGRFVVEVRDLHLRGGEPFVYFLQATRSEPYFDLYADTDKTHISPGMPGILFVRIDRKNGFQGEVQLQVDGLPPEVTAACGRILPSGVDGCIVLQAGPKASADAANLIIRGVGQIEVEAASTDDKSKDKDGDDQTAAAMEVRELTAVAHVYQETYQPGGGRGHWPVETHTVSVGEPNDIRGIHLSTTEVVLSPGESQTIEVAIERAEGFDKNVSLDMLSRHLNKVFGDSLPKGVTVEAGPSKTLLTAGAATGSIVLKAADNAEPAERQMAAVMANVSLNFVMKATYASEPVFITVKPIPDPEPAAKP</sequence>
<dbReference type="EMBL" id="CP036433">
    <property type="protein sequence ID" value="QDU93587.1"/>
    <property type="molecule type" value="Genomic_DNA"/>
</dbReference>
<dbReference type="Proteomes" id="UP000317648">
    <property type="component" value="Chromosome"/>
</dbReference>
<organism evidence="2 3">
    <name type="scientific">Lignipirellula cremea</name>
    <dbReference type="NCBI Taxonomy" id="2528010"/>
    <lineage>
        <taxon>Bacteria</taxon>
        <taxon>Pseudomonadati</taxon>
        <taxon>Planctomycetota</taxon>
        <taxon>Planctomycetia</taxon>
        <taxon>Pirellulales</taxon>
        <taxon>Pirellulaceae</taxon>
        <taxon>Lignipirellula</taxon>
    </lineage>
</organism>
<keyword evidence="3" id="KW-1185">Reference proteome</keyword>
<reference evidence="2 3" key="1">
    <citation type="submission" date="2019-02" db="EMBL/GenBank/DDBJ databases">
        <title>Deep-cultivation of Planctomycetes and their phenomic and genomic characterization uncovers novel biology.</title>
        <authorList>
            <person name="Wiegand S."/>
            <person name="Jogler M."/>
            <person name="Boedeker C."/>
            <person name="Pinto D."/>
            <person name="Vollmers J."/>
            <person name="Rivas-Marin E."/>
            <person name="Kohn T."/>
            <person name="Peeters S.H."/>
            <person name="Heuer A."/>
            <person name="Rast P."/>
            <person name="Oberbeckmann S."/>
            <person name="Bunk B."/>
            <person name="Jeske O."/>
            <person name="Meyerdierks A."/>
            <person name="Storesund J.E."/>
            <person name="Kallscheuer N."/>
            <person name="Luecker S."/>
            <person name="Lage O.M."/>
            <person name="Pohl T."/>
            <person name="Merkel B.J."/>
            <person name="Hornburger P."/>
            <person name="Mueller R.-W."/>
            <person name="Bruemmer F."/>
            <person name="Labrenz M."/>
            <person name="Spormann A.M."/>
            <person name="Op den Camp H."/>
            <person name="Overmann J."/>
            <person name="Amann R."/>
            <person name="Jetten M.S.M."/>
            <person name="Mascher T."/>
            <person name="Medema M.H."/>
            <person name="Devos D.P."/>
            <person name="Kaster A.-K."/>
            <person name="Ovreas L."/>
            <person name="Rohde M."/>
            <person name="Galperin M.Y."/>
            <person name="Jogler C."/>
        </authorList>
    </citation>
    <scope>NUCLEOTIDE SEQUENCE [LARGE SCALE GENOMIC DNA]</scope>
    <source>
        <strain evidence="2 3">Pla85_3_4</strain>
    </source>
</reference>
<dbReference type="Gene3D" id="2.60.120.380">
    <property type="match status" value="2"/>
</dbReference>
<name>A0A518DP19_9BACT</name>
<dbReference type="KEGG" id="lcre:Pla8534_13670"/>
<evidence type="ECO:0000313" key="2">
    <source>
        <dbReference type="EMBL" id="QDU93587.1"/>
    </source>
</evidence>
<gene>
    <name evidence="2" type="ORF">Pla8534_13670</name>
</gene>
<dbReference type="OrthoDB" id="237792at2"/>
<protein>
    <submittedName>
        <fullName evidence="2">Uncharacterized protein</fullName>
    </submittedName>
</protein>
<dbReference type="AlphaFoldDB" id="A0A518DP19"/>
<proteinExistence type="predicted"/>
<dbReference type="RefSeq" id="WP_145050534.1">
    <property type="nucleotide sequence ID" value="NZ_CP036433.1"/>
</dbReference>
<feature type="signal peptide" evidence="1">
    <location>
        <begin position="1"/>
        <end position="23"/>
    </location>
</feature>
<accession>A0A518DP19</accession>
<keyword evidence="1" id="KW-0732">Signal</keyword>